<gene>
    <name evidence="2" type="ORF">EB241_11550</name>
</gene>
<dbReference type="OrthoDB" id="5149141at2"/>
<reference evidence="2 3" key="1">
    <citation type="submission" date="2018-10" db="EMBL/GenBank/DDBJ databases">
        <title>Draft genome sequence for the type isolate of Erwinia psidii, agent causal of bacterial blight in guava (Psidium guajava) and wilt and die-back of Eucalyptus spp.</title>
        <authorList>
            <person name="Hermenegildo P.S."/>
            <person name="Santos S.A."/>
            <person name="Guimaraes L.M.S."/>
            <person name="Vidigal P.M.P."/>
            <person name="Pereira I.C."/>
            <person name="Badel J.L."/>
            <person name="Alfenas-Zerbini P."/>
            <person name="Ferreira M.A.S.V."/>
            <person name="Alfenas A.C."/>
        </authorList>
    </citation>
    <scope>NUCLEOTIDE SEQUENCE [LARGE SCALE GENOMIC DNA]</scope>
    <source>
        <strain evidence="2 3">IBSBF 435</strain>
    </source>
</reference>
<dbReference type="Pfam" id="PF13676">
    <property type="entry name" value="TIR_2"/>
    <property type="match status" value="1"/>
</dbReference>
<keyword evidence="3" id="KW-1185">Reference proteome</keyword>
<dbReference type="GO" id="GO:0007165">
    <property type="term" value="P:signal transduction"/>
    <property type="evidence" value="ECO:0007669"/>
    <property type="project" value="InterPro"/>
</dbReference>
<organism evidence="2 3">
    <name type="scientific">Erwinia psidii</name>
    <dbReference type="NCBI Taxonomy" id="69224"/>
    <lineage>
        <taxon>Bacteria</taxon>
        <taxon>Pseudomonadati</taxon>
        <taxon>Pseudomonadota</taxon>
        <taxon>Gammaproteobacteria</taxon>
        <taxon>Enterobacterales</taxon>
        <taxon>Erwiniaceae</taxon>
        <taxon>Erwinia</taxon>
    </lineage>
</organism>
<dbReference type="Gene3D" id="3.40.50.10140">
    <property type="entry name" value="Toll/interleukin-1 receptor homology (TIR) domain"/>
    <property type="match status" value="1"/>
</dbReference>
<evidence type="ECO:0000259" key="1">
    <source>
        <dbReference type="PROSITE" id="PS51534"/>
    </source>
</evidence>
<protein>
    <submittedName>
        <fullName evidence="2">TIR domain-containing protein</fullName>
    </submittedName>
</protein>
<proteinExistence type="predicted"/>
<evidence type="ECO:0000313" key="3">
    <source>
        <dbReference type="Proteomes" id="UP000279457"/>
    </source>
</evidence>
<sequence>MKTDLFISYAWTCDAHRAWVRLFASHLHLAGYVVKIDEAVKYGSSLTGFMREVIEAEHVILIVDENYVERANNNPASGVAIENKWISEALEHKAETWLSVIFVKNSEHKLPDWLVKHNPKGFDFNYCVEKGDFPGTAQIEAIWRWIEGLPADKMHALDQSTLRERAARLEHISNLRDPANYITPALKGNVTFCYNDNLYYTVGYGDCHFDIMFEAANIDLIRIYKDYELEAVWLLPKLCLDPSDYKPLMGTSRYVELEAGQKAALMNSAGILCVITIEKIQPEVREDEYVKGYVTFSYVILHEC</sequence>
<dbReference type="AlphaFoldDB" id="A0A3N6RXS7"/>
<evidence type="ECO:0000313" key="2">
    <source>
        <dbReference type="EMBL" id="RQM37918.1"/>
    </source>
</evidence>
<dbReference type="RefSeq" id="WP_124233275.1">
    <property type="nucleotide sequence ID" value="NZ_RHHM01000008.1"/>
</dbReference>
<name>A0A3N6RXS7_9GAMM</name>
<dbReference type="PROSITE" id="PS51534">
    <property type="entry name" value="SEFIR"/>
    <property type="match status" value="1"/>
</dbReference>
<accession>A0A3N6RXS7</accession>
<dbReference type="InterPro" id="IPR035897">
    <property type="entry name" value="Toll_tir_struct_dom_sf"/>
</dbReference>
<feature type="domain" description="SEFIR" evidence="1">
    <location>
        <begin position="2"/>
        <end position="133"/>
    </location>
</feature>
<dbReference type="InterPro" id="IPR013568">
    <property type="entry name" value="SEFIR_dom"/>
</dbReference>
<dbReference type="Proteomes" id="UP000279457">
    <property type="component" value="Unassembled WGS sequence"/>
</dbReference>
<dbReference type="InterPro" id="IPR000157">
    <property type="entry name" value="TIR_dom"/>
</dbReference>
<comment type="caution">
    <text evidence="2">The sequence shown here is derived from an EMBL/GenBank/DDBJ whole genome shotgun (WGS) entry which is preliminary data.</text>
</comment>
<dbReference type="EMBL" id="RHHM01000008">
    <property type="protein sequence ID" value="RQM37918.1"/>
    <property type="molecule type" value="Genomic_DNA"/>
</dbReference>